<name>A0ABT1SNH5_9FIRM</name>
<evidence type="ECO:0000313" key="3">
    <source>
        <dbReference type="Proteomes" id="UP001524435"/>
    </source>
</evidence>
<proteinExistence type="predicted"/>
<feature type="domain" description="Protein FecR C-terminal" evidence="1">
    <location>
        <begin position="10"/>
        <end position="76"/>
    </location>
</feature>
<organism evidence="2 3">
    <name type="scientific">Massilicoli timonensis</name>
    <dbReference type="NCBI Taxonomy" id="2015901"/>
    <lineage>
        <taxon>Bacteria</taxon>
        <taxon>Bacillati</taxon>
        <taxon>Bacillota</taxon>
        <taxon>Erysipelotrichia</taxon>
        <taxon>Erysipelotrichales</taxon>
        <taxon>Erysipelotrichaceae</taxon>
        <taxon>Massilicoli</taxon>
    </lineage>
</organism>
<accession>A0ABT1SNH5</accession>
<reference evidence="2 3" key="1">
    <citation type="submission" date="2022-06" db="EMBL/GenBank/DDBJ databases">
        <title>Isolation of gut microbiota from human fecal samples.</title>
        <authorList>
            <person name="Pamer E.G."/>
            <person name="Barat B."/>
            <person name="Waligurski E."/>
            <person name="Medina S."/>
            <person name="Paddock L."/>
            <person name="Mostad J."/>
        </authorList>
    </citation>
    <scope>NUCLEOTIDE SEQUENCE [LARGE SCALE GENOMIC DNA]</scope>
    <source>
        <strain evidence="2 3">DFI.6.1</strain>
    </source>
</reference>
<dbReference type="EMBL" id="JANGCH010000050">
    <property type="protein sequence ID" value="MCQ5122758.1"/>
    <property type="molecule type" value="Genomic_DNA"/>
</dbReference>
<sequence>GVAVWIKGSLRFNSTPIRDVAKELERVYNCQITFASGQEFDNLITGEHDNKSLESVLKSIEFISDINYKKEGRNILLYKK</sequence>
<dbReference type="InterPro" id="IPR012373">
    <property type="entry name" value="Ferrdict_sens_TM"/>
</dbReference>
<dbReference type="PANTHER" id="PTHR30273">
    <property type="entry name" value="PERIPLASMIC SIGNAL SENSOR AND SIGMA FACTOR ACTIVATOR FECR-RELATED"/>
    <property type="match status" value="1"/>
</dbReference>
<keyword evidence="3" id="KW-1185">Reference proteome</keyword>
<evidence type="ECO:0000313" key="2">
    <source>
        <dbReference type="EMBL" id="MCQ5122758.1"/>
    </source>
</evidence>
<gene>
    <name evidence="2" type="ORF">NE663_10960</name>
</gene>
<protein>
    <submittedName>
        <fullName evidence="2">DUF4974 domain-containing protein</fullName>
    </submittedName>
</protein>
<dbReference type="Gene3D" id="3.55.50.30">
    <property type="match status" value="1"/>
</dbReference>
<dbReference type="Proteomes" id="UP001524435">
    <property type="component" value="Unassembled WGS sequence"/>
</dbReference>
<comment type="caution">
    <text evidence="2">The sequence shown here is derived from an EMBL/GenBank/DDBJ whole genome shotgun (WGS) entry which is preliminary data.</text>
</comment>
<feature type="non-terminal residue" evidence="2">
    <location>
        <position position="1"/>
    </location>
</feature>
<dbReference type="InterPro" id="IPR032508">
    <property type="entry name" value="FecR_C"/>
</dbReference>
<evidence type="ECO:0000259" key="1">
    <source>
        <dbReference type="Pfam" id="PF16344"/>
    </source>
</evidence>
<dbReference type="PANTHER" id="PTHR30273:SF2">
    <property type="entry name" value="PROTEIN FECR"/>
    <property type="match status" value="1"/>
</dbReference>
<dbReference type="Pfam" id="PF16344">
    <property type="entry name" value="FecR_C"/>
    <property type="match status" value="1"/>
</dbReference>
<dbReference type="RefSeq" id="WP_256198393.1">
    <property type="nucleotide sequence ID" value="NZ_JANGCH010000050.1"/>
</dbReference>